<evidence type="ECO:0000313" key="10">
    <source>
        <dbReference type="Proteomes" id="UP000646365"/>
    </source>
</evidence>
<dbReference type="PROSITE" id="PS51349">
    <property type="entry name" value="FMN_HYDROXY_ACID_DH_2"/>
    <property type="match status" value="1"/>
</dbReference>
<protein>
    <submittedName>
        <fullName evidence="9">Alpha-hydroxy-acid oxidizing enzyme</fullName>
    </submittedName>
</protein>
<evidence type="ECO:0000259" key="8">
    <source>
        <dbReference type="PROSITE" id="PS51349"/>
    </source>
</evidence>
<dbReference type="PIRSF" id="PIRSF000138">
    <property type="entry name" value="Al-hdrx_acd_dh"/>
    <property type="match status" value="1"/>
</dbReference>
<feature type="binding site" evidence="7">
    <location>
        <position position="131"/>
    </location>
    <ligand>
        <name>glyoxylate</name>
        <dbReference type="ChEBI" id="CHEBI:36655"/>
    </ligand>
</feature>
<keyword evidence="2 7" id="KW-0285">Flavoprotein</keyword>
<dbReference type="SUPFAM" id="SSF51395">
    <property type="entry name" value="FMN-linked oxidoreductases"/>
    <property type="match status" value="1"/>
</dbReference>
<feature type="binding site" evidence="7">
    <location>
        <position position="157"/>
    </location>
    <ligand>
        <name>FMN</name>
        <dbReference type="ChEBI" id="CHEBI:58210"/>
    </ligand>
</feature>
<feature type="binding site" evidence="7">
    <location>
        <begin position="311"/>
        <end position="315"/>
    </location>
    <ligand>
        <name>FMN</name>
        <dbReference type="ChEBI" id="CHEBI:58210"/>
    </ligand>
</feature>
<feature type="binding site" evidence="7">
    <location>
        <position position="256"/>
    </location>
    <ligand>
        <name>FMN</name>
        <dbReference type="ChEBI" id="CHEBI:58210"/>
    </ligand>
</feature>
<dbReference type="Proteomes" id="UP000646365">
    <property type="component" value="Unassembled WGS sequence"/>
</dbReference>
<evidence type="ECO:0000256" key="7">
    <source>
        <dbReference type="PIRSR" id="PIRSR000138-2"/>
    </source>
</evidence>
<dbReference type="AlphaFoldDB" id="A0A8J2Z018"/>
<dbReference type="CDD" id="cd02809">
    <property type="entry name" value="alpha_hydroxyacid_oxid_FMN"/>
    <property type="match status" value="1"/>
</dbReference>
<comment type="cofactor">
    <cofactor evidence="1">
        <name>FMN</name>
        <dbReference type="ChEBI" id="CHEBI:58210"/>
    </cofactor>
</comment>
<evidence type="ECO:0000256" key="6">
    <source>
        <dbReference type="PIRSR" id="PIRSR000138-1"/>
    </source>
</evidence>
<evidence type="ECO:0000313" key="9">
    <source>
        <dbReference type="EMBL" id="GGF44339.1"/>
    </source>
</evidence>
<dbReference type="PANTHER" id="PTHR10578:SF107">
    <property type="entry name" value="2-HYDROXYACID OXIDASE 1"/>
    <property type="match status" value="1"/>
</dbReference>
<comment type="caution">
    <text evidence="9">The sequence shown here is derived from an EMBL/GenBank/DDBJ whole genome shotgun (WGS) entry which is preliminary data.</text>
</comment>
<comment type="similarity">
    <text evidence="5">Belongs to the FMN-dependent alpha-hydroxy acid dehydrogenase family.</text>
</comment>
<dbReference type="PANTHER" id="PTHR10578">
    <property type="entry name" value="S -2-HYDROXY-ACID OXIDASE-RELATED"/>
    <property type="match status" value="1"/>
</dbReference>
<feature type="domain" description="FMN hydroxy acid dehydrogenase" evidence="8">
    <location>
        <begin position="1"/>
        <end position="384"/>
    </location>
</feature>
<evidence type="ECO:0000256" key="5">
    <source>
        <dbReference type="ARBA" id="ARBA00024042"/>
    </source>
</evidence>
<accession>A0A8J2Z018</accession>
<evidence type="ECO:0000256" key="4">
    <source>
        <dbReference type="ARBA" id="ARBA00023002"/>
    </source>
</evidence>
<reference evidence="9" key="1">
    <citation type="journal article" date="2014" name="Int. J. Syst. Evol. Microbiol.">
        <title>Complete genome sequence of Corynebacterium casei LMG S-19264T (=DSM 44701T), isolated from a smear-ripened cheese.</title>
        <authorList>
            <consortium name="US DOE Joint Genome Institute (JGI-PGF)"/>
            <person name="Walter F."/>
            <person name="Albersmeier A."/>
            <person name="Kalinowski J."/>
            <person name="Ruckert C."/>
        </authorList>
    </citation>
    <scope>NUCLEOTIDE SEQUENCE</scope>
    <source>
        <strain evidence="9">CGMCC 1.15725</strain>
    </source>
</reference>
<dbReference type="InterPro" id="IPR000262">
    <property type="entry name" value="FMN-dep_DH"/>
</dbReference>
<keyword evidence="4" id="KW-0560">Oxidoreductase</keyword>
<dbReference type="InterPro" id="IPR012133">
    <property type="entry name" value="Alpha-hydoxy_acid_DH_FMN"/>
</dbReference>
<keyword evidence="10" id="KW-1185">Reference proteome</keyword>
<dbReference type="EMBL" id="BMJQ01000021">
    <property type="protein sequence ID" value="GGF44339.1"/>
    <property type="molecule type" value="Genomic_DNA"/>
</dbReference>
<feature type="binding site" evidence="7">
    <location>
        <position position="166"/>
    </location>
    <ligand>
        <name>glyoxylate</name>
        <dbReference type="ChEBI" id="CHEBI:36655"/>
    </ligand>
</feature>
<feature type="binding site" evidence="7">
    <location>
        <position position="25"/>
    </location>
    <ligand>
        <name>glyoxylate</name>
        <dbReference type="ChEBI" id="CHEBI:36655"/>
    </ligand>
</feature>
<feature type="binding site" evidence="7">
    <location>
        <position position="283"/>
    </location>
    <ligand>
        <name>glyoxylate</name>
        <dbReference type="ChEBI" id="CHEBI:36655"/>
    </ligand>
</feature>
<dbReference type="InterPro" id="IPR037396">
    <property type="entry name" value="FMN_HAD"/>
</dbReference>
<feature type="active site" description="Proton acceptor" evidence="6">
    <location>
        <position position="280"/>
    </location>
</feature>
<organism evidence="9 10">
    <name type="scientific">Aliidongia dinghuensis</name>
    <dbReference type="NCBI Taxonomy" id="1867774"/>
    <lineage>
        <taxon>Bacteria</taxon>
        <taxon>Pseudomonadati</taxon>
        <taxon>Pseudomonadota</taxon>
        <taxon>Alphaproteobacteria</taxon>
        <taxon>Rhodospirillales</taxon>
        <taxon>Dongiaceae</taxon>
        <taxon>Aliidongia</taxon>
    </lineage>
</organism>
<feature type="binding site" evidence="7">
    <location>
        <position position="280"/>
    </location>
    <ligand>
        <name>glyoxylate</name>
        <dbReference type="ChEBI" id="CHEBI:36655"/>
    </ligand>
</feature>
<feature type="binding site" evidence="7">
    <location>
        <position position="129"/>
    </location>
    <ligand>
        <name>FMN</name>
        <dbReference type="ChEBI" id="CHEBI:58210"/>
    </ligand>
</feature>
<dbReference type="InterPro" id="IPR013785">
    <property type="entry name" value="Aldolase_TIM"/>
</dbReference>
<feature type="binding site" evidence="7">
    <location>
        <position position="107"/>
    </location>
    <ligand>
        <name>FMN</name>
        <dbReference type="ChEBI" id="CHEBI:58210"/>
    </ligand>
</feature>
<dbReference type="Pfam" id="PF01070">
    <property type="entry name" value="FMN_dh"/>
    <property type="match status" value="1"/>
</dbReference>
<gene>
    <name evidence="9" type="ORF">GCM10011611_58450</name>
</gene>
<dbReference type="GO" id="GO:0010181">
    <property type="term" value="F:FMN binding"/>
    <property type="evidence" value="ECO:0007669"/>
    <property type="project" value="InterPro"/>
</dbReference>
<dbReference type="RefSeq" id="WP_189051730.1">
    <property type="nucleotide sequence ID" value="NZ_BMJQ01000021.1"/>
</dbReference>
<feature type="binding site" evidence="7">
    <location>
        <position position="278"/>
    </location>
    <ligand>
        <name>FMN</name>
        <dbReference type="ChEBI" id="CHEBI:58210"/>
    </ligand>
</feature>
<evidence type="ECO:0000256" key="1">
    <source>
        <dbReference type="ARBA" id="ARBA00001917"/>
    </source>
</evidence>
<evidence type="ECO:0000256" key="2">
    <source>
        <dbReference type="ARBA" id="ARBA00022630"/>
    </source>
</evidence>
<dbReference type="Gene3D" id="3.20.20.70">
    <property type="entry name" value="Aldolase class I"/>
    <property type="match status" value="1"/>
</dbReference>
<feature type="binding site" evidence="7">
    <location>
        <begin position="78"/>
        <end position="80"/>
    </location>
    <ligand>
        <name>FMN</name>
        <dbReference type="ChEBI" id="CHEBI:58210"/>
    </ligand>
</feature>
<dbReference type="FunFam" id="3.20.20.70:FF:000029">
    <property type="entry name" value="L-lactate dehydrogenase"/>
    <property type="match status" value="1"/>
</dbReference>
<evidence type="ECO:0000256" key="3">
    <source>
        <dbReference type="ARBA" id="ARBA00022643"/>
    </source>
</evidence>
<reference evidence="9" key="2">
    <citation type="submission" date="2020-09" db="EMBL/GenBank/DDBJ databases">
        <authorList>
            <person name="Sun Q."/>
            <person name="Zhou Y."/>
        </authorList>
    </citation>
    <scope>NUCLEOTIDE SEQUENCE</scope>
    <source>
        <strain evidence="9">CGMCC 1.15725</strain>
    </source>
</reference>
<sequence>MARLLNTADYREAARRFLPRGLFEYIDRGTEDELALANLRRALDDLYLTPSVLAGHPARELATTVLGQSIGLPMVIAPTALAGLVAHDGEVKLARAAARQRIPFCISTQSVTTIEEVRAGAPDATVWFQLYLWKDRELSYRLLDRVRACGVTTLVVTADTPVGPNREYNKRNGFGVPFSYSTRAVLDVLEHPRWFASVLLRYLATTGMPSYGHYPAEFRNSVTRAQIHRAVALENLLNWDDLSELRRRWPGQILLKGVLAVADAIRAADVGLDGVVVSAHGGRNLDVAPPSADVLPAIAEAVGNRIEVLADSGARRGSDVLKYVALGAKAVMLGRAPLWGLAAGGEAGADGLLAMLRTEIDLAMTFLGIARPEETRGRIVRRVA</sequence>
<name>A0A8J2Z018_9PROT</name>
<feature type="binding site" evidence="7">
    <location>
        <begin position="334"/>
        <end position="335"/>
    </location>
    <ligand>
        <name>FMN</name>
        <dbReference type="ChEBI" id="CHEBI:58210"/>
    </ligand>
</feature>
<dbReference type="GO" id="GO:0016614">
    <property type="term" value="F:oxidoreductase activity, acting on CH-OH group of donors"/>
    <property type="evidence" value="ECO:0007669"/>
    <property type="project" value="UniProtKB-ARBA"/>
</dbReference>
<proteinExistence type="inferred from homology"/>
<keyword evidence="3 7" id="KW-0288">FMN</keyword>